<name>A0A2K4ZMZ3_9FIRM</name>
<feature type="transmembrane region" description="Helical" evidence="7">
    <location>
        <begin position="186"/>
        <end position="212"/>
    </location>
</feature>
<evidence type="ECO:0000256" key="4">
    <source>
        <dbReference type="ARBA" id="ARBA00022692"/>
    </source>
</evidence>
<protein>
    <submittedName>
        <fullName evidence="10">Ferrous-iron efflux pump FieF</fullName>
    </submittedName>
</protein>
<dbReference type="InterPro" id="IPR058533">
    <property type="entry name" value="Cation_efflux_TM"/>
</dbReference>
<dbReference type="Gene3D" id="3.30.70.1350">
    <property type="entry name" value="Cation efflux protein, cytoplasmic domain"/>
    <property type="match status" value="1"/>
</dbReference>
<comment type="similarity">
    <text evidence="2">Belongs to the cation diffusion facilitator (CDF) transporter (TC 2.A.4) family.</text>
</comment>
<feature type="transmembrane region" description="Helical" evidence="7">
    <location>
        <begin position="97"/>
        <end position="117"/>
    </location>
</feature>
<reference evidence="10 11" key="1">
    <citation type="submission" date="2018-01" db="EMBL/GenBank/DDBJ databases">
        <authorList>
            <person name="Gaut B.S."/>
            <person name="Morton B.R."/>
            <person name="Clegg M.T."/>
            <person name="Duvall M.R."/>
        </authorList>
    </citation>
    <scope>NUCLEOTIDE SEQUENCE [LARGE SCALE GENOMIC DNA]</scope>
    <source>
        <strain evidence="10">GP69</strain>
    </source>
</reference>
<evidence type="ECO:0000256" key="3">
    <source>
        <dbReference type="ARBA" id="ARBA00022448"/>
    </source>
</evidence>
<proteinExistence type="inferred from homology"/>
<evidence type="ECO:0000313" key="11">
    <source>
        <dbReference type="Proteomes" id="UP000236311"/>
    </source>
</evidence>
<feature type="domain" description="Cation efflux protein cytoplasmic" evidence="9">
    <location>
        <begin position="227"/>
        <end position="303"/>
    </location>
</feature>
<keyword evidence="5 7" id="KW-1133">Transmembrane helix</keyword>
<dbReference type="Pfam" id="PF01545">
    <property type="entry name" value="Cation_efflux"/>
    <property type="match status" value="1"/>
</dbReference>
<keyword evidence="3" id="KW-0813">Transport</keyword>
<dbReference type="PANTHER" id="PTHR43840:SF15">
    <property type="entry name" value="MITOCHONDRIAL METAL TRANSPORTER 1-RELATED"/>
    <property type="match status" value="1"/>
</dbReference>
<dbReference type="RefSeq" id="WP_103241813.1">
    <property type="nucleotide sequence ID" value="NZ_JANJZD010000034.1"/>
</dbReference>
<dbReference type="GO" id="GO:0016020">
    <property type="term" value="C:membrane"/>
    <property type="evidence" value="ECO:0007669"/>
    <property type="project" value="UniProtKB-SubCell"/>
</dbReference>
<evidence type="ECO:0000259" key="9">
    <source>
        <dbReference type="Pfam" id="PF16916"/>
    </source>
</evidence>
<sequence length="388" mass="42465">MITLLSNIFIKNRTNRKDPAVRQAYGILCGAVGIFLNLCLFTGKFVAGTVSNSIAITADAFNNLSDAGSSVITLIGFRMAGQKPDPSHPFGHGRIEYISGLLVSVIILLMGAELLKSSVAKIIHPEEQLFSPMIIVILLASILVKCYMFLYNRQLGKKLESAAMAATATDSLSDCLATSAVLVSTLIAHFTGFAIDGWCGVLVGLFICYAGYSAAKDTVSPLLGQAPDREFVRQINDIVMAHENVLGIHDLIVHNYGPGRVLISLHAEVPADGNFLALHDMIDTIEHELRDTLNCHAVIHMDPICVGDEETTRLKALVNGYLQEISERLTMHDFRIVTGPTHTNLIFDVAAPYDFSMTDSELETQLKERILRDNPTYFAVIEIDKQMA</sequence>
<evidence type="ECO:0000256" key="2">
    <source>
        <dbReference type="ARBA" id="ARBA00008114"/>
    </source>
</evidence>
<dbReference type="InterPro" id="IPR036837">
    <property type="entry name" value="Cation_efflux_CTD_sf"/>
</dbReference>
<evidence type="ECO:0000256" key="7">
    <source>
        <dbReference type="SAM" id="Phobius"/>
    </source>
</evidence>
<evidence type="ECO:0000256" key="6">
    <source>
        <dbReference type="ARBA" id="ARBA00023136"/>
    </source>
</evidence>
<dbReference type="SUPFAM" id="SSF161111">
    <property type="entry name" value="Cation efflux protein transmembrane domain-like"/>
    <property type="match status" value="1"/>
</dbReference>
<gene>
    <name evidence="10" type="primary">fieF</name>
    <name evidence="10" type="ORF">AMURIS_04587</name>
</gene>
<dbReference type="InterPro" id="IPR050291">
    <property type="entry name" value="CDF_Transporter"/>
</dbReference>
<dbReference type="InterPro" id="IPR027469">
    <property type="entry name" value="Cation_efflux_TMD_sf"/>
</dbReference>
<dbReference type="InterPro" id="IPR027470">
    <property type="entry name" value="Cation_efflux_CTD"/>
</dbReference>
<evidence type="ECO:0000313" key="10">
    <source>
        <dbReference type="EMBL" id="SOY31838.1"/>
    </source>
</evidence>
<dbReference type="NCBIfam" id="TIGR01297">
    <property type="entry name" value="CDF"/>
    <property type="match status" value="1"/>
</dbReference>
<evidence type="ECO:0000256" key="5">
    <source>
        <dbReference type="ARBA" id="ARBA00022989"/>
    </source>
</evidence>
<feature type="transmembrane region" description="Helical" evidence="7">
    <location>
        <begin position="21"/>
        <end position="43"/>
    </location>
</feature>
<organism evidence="10 11">
    <name type="scientific">Acetatifactor muris</name>
    <dbReference type="NCBI Taxonomy" id="879566"/>
    <lineage>
        <taxon>Bacteria</taxon>
        <taxon>Bacillati</taxon>
        <taxon>Bacillota</taxon>
        <taxon>Clostridia</taxon>
        <taxon>Lachnospirales</taxon>
        <taxon>Lachnospiraceae</taxon>
        <taxon>Acetatifactor</taxon>
    </lineage>
</organism>
<dbReference type="Pfam" id="PF16916">
    <property type="entry name" value="ZT_dimer"/>
    <property type="match status" value="1"/>
</dbReference>
<keyword evidence="4 7" id="KW-0812">Transmembrane</keyword>
<dbReference type="SUPFAM" id="SSF160240">
    <property type="entry name" value="Cation efflux protein cytoplasmic domain-like"/>
    <property type="match status" value="1"/>
</dbReference>
<dbReference type="PANTHER" id="PTHR43840">
    <property type="entry name" value="MITOCHONDRIAL METAL TRANSPORTER 1-RELATED"/>
    <property type="match status" value="1"/>
</dbReference>
<accession>A0A2K4ZMZ3</accession>
<keyword evidence="6 7" id="KW-0472">Membrane</keyword>
<evidence type="ECO:0000256" key="1">
    <source>
        <dbReference type="ARBA" id="ARBA00004141"/>
    </source>
</evidence>
<dbReference type="OrthoDB" id="9806522at2"/>
<dbReference type="GO" id="GO:0008324">
    <property type="term" value="F:monoatomic cation transmembrane transporter activity"/>
    <property type="evidence" value="ECO:0007669"/>
    <property type="project" value="InterPro"/>
</dbReference>
<comment type="subcellular location">
    <subcellularLocation>
        <location evidence="1">Membrane</location>
        <topology evidence="1">Multi-pass membrane protein</topology>
    </subcellularLocation>
</comment>
<dbReference type="Gene3D" id="1.20.1510.10">
    <property type="entry name" value="Cation efflux protein transmembrane domain"/>
    <property type="match status" value="1"/>
</dbReference>
<feature type="domain" description="Cation efflux protein transmembrane" evidence="8">
    <location>
        <begin position="32"/>
        <end position="223"/>
    </location>
</feature>
<dbReference type="InterPro" id="IPR002524">
    <property type="entry name" value="Cation_efflux"/>
</dbReference>
<feature type="transmembrane region" description="Helical" evidence="7">
    <location>
        <begin position="129"/>
        <end position="150"/>
    </location>
</feature>
<dbReference type="EMBL" id="OFSM01000032">
    <property type="protein sequence ID" value="SOY31838.1"/>
    <property type="molecule type" value="Genomic_DNA"/>
</dbReference>
<dbReference type="FunFam" id="1.20.1510.10:FF:000006">
    <property type="entry name" value="Divalent cation efflux transporter"/>
    <property type="match status" value="1"/>
</dbReference>
<evidence type="ECO:0000259" key="8">
    <source>
        <dbReference type="Pfam" id="PF01545"/>
    </source>
</evidence>
<dbReference type="AlphaFoldDB" id="A0A2K4ZMZ3"/>
<keyword evidence="11" id="KW-1185">Reference proteome</keyword>
<dbReference type="Proteomes" id="UP000236311">
    <property type="component" value="Unassembled WGS sequence"/>
</dbReference>